<accession>A0ABW3HQ84</accession>
<dbReference type="EMBL" id="JBHTJZ010000011">
    <property type="protein sequence ID" value="MFD0959714.1"/>
    <property type="molecule type" value="Genomic_DNA"/>
</dbReference>
<dbReference type="Proteomes" id="UP001596989">
    <property type="component" value="Unassembled WGS sequence"/>
</dbReference>
<comment type="caution">
    <text evidence="1">The sequence shown here is derived from an EMBL/GenBank/DDBJ whole genome shotgun (WGS) entry which is preliminary data.</text>
</comment>
<protein>
    <submittedName>
        <fullName evidence="1">Uncharacterized protein</fullName>
    </submittedName>
</protein>
<keyword evidence="2" id="KW-1185">Reference proteome</keyword>
<organism evidence="1 2">
    <name type="scientific">Paenibacillus chungangensis</name>
    <dbReference type="NCBI Taxonomy" id="696535"/>
    <lineage>
        <taxon>Bacteria</taxon>
        <taxon>Bacillati</taxon>
        <taxon>Bacillota</taxon>
        <taxon>Bacilli</taxon>
        <taxon>Bacillales</taxon>
        <taxon>Paenibacillaceae</taxon>
        <taxon>Paenibacillus</taxon>
    </lineage>
</organism>
<sequence>MSFTDLGIPVDAVESRTGAVCVNSAGDSRIVIAAKGFLLVADPVSGDCRQLFFPDHHSEYPYDTFSSRCGMLYVGAGNRFYVFDPFRLHYIDTLFADDENELCGFSYAENEEGHIYMTSYPQSKLYRYRPIERDFVCMGSMDPEQKYPSHMAVDAYGWVYIGTGTTKKNIVAYHPADSSTPRSLLPDELRTIGIGVVRQAGAPQAPCNRVYAQLGEQWVLLEQGGIVGHVRDEEVPASSYNGASFAKFHRQLPGDWELISHSLSNRELLLRHRHTGQARRIELRYSSEGAALSPIVAGADGCLYGTSNHPLHFFTYQLVDPTGESSHDSQAGDSSRLHNLGPRIVKGGNLAAYAVQRNILAGAAYPGGGLYLFDTSKPLHSANAEPNGTLDGLHNPRLVTEHIEIHRPRCAIALQDGEHIAYGGFPGYGMVGGALCVYHLPTGKDHLLLHTELVPNQSTVSLVETAPGILIGGTSVETPGGAEPLSPTARLYMLNWKERDVMRIWKLHDRIREYSHLLMDARGRLHILTSCSTYYVWDPVHESIVCEEDLSAWGTVVRQGWEMSEEDDCIYGALSQALFRIPLSSMKPERIAIPPGHVTAGFVKHNTELYFAISTHLWRYTLPKR</sequence>
<reference evidence="2" key="1">
    <citation type="journal article" date="2019" name="Int. J. Syst. Evol. Microbiol.">
        <title>The Global Catalogue of Microorganisms (GCM) 10K type strain sequencing project: providing services to taxonomists for standard genome sequencing and annotation.</title>
        <authorList>
            <consortium name="The Broad Institute Genomics Platform"/>
            <consortium name="The Broad Institute Genome Sequencing Center for Infectious Disease"/>
            <person name="Wu L."/>
            <person name="Ma J."/>
        </authorList>
    </citation>
    <scope>NUCLEOTIDE SEQUENCE [LARGE SCALE GENOMIC DNA]</scope>
    <source>
        <strain evidence="2">CCUG 59129</strain>
    </source>
</reference>
<name>A0ABW3HQ84_9BACL</name>
<dbReference type="SUPFAM" id="SSF63829">
    <property type="entry name" value="Calcium-dependent phosphotriesterase"/>
    <property type="match status" value="1"/>
</dbReference>
<dbReference type="RefSeq" id="WP_377563949.1">
    <property type="nucleotide sequence ID" value="NZ_JBHTJZ010000011.1"/>
</dbReference>
<gene>
    <name evidence="1" type="ORF">ACFQ2I_09955</name>
</gene>
<proteinExistence type="predicted"/>
<evidence type="ECO:0000313" key="2">
    <source>
        <dbReference type="Proteomes" id="UP001596989"/>
    </source>
</evidence>
<evidence type="ECO:0000313" key="1">
    <source>
        <dbReference type="EMBL" id="MFD0959714.1"/>
    </source>
</evidence>